<dbReference type="PANTHER" id="PTHR13847:SF289">
    <property type="entry name" value="GLYCINE OXIDASE"/>
    <property type="match status" value="1"/>
</dbReference>
<evidence type="ECO:0000313" key="3">
    <source>
        <dbReference type="EMBL" id="SUZ70903.1"/>
    </source>
</evidence>
<dbReference type="SUPFAM" id="SSF54373">
    <property type="entry name" value="FAD-linked reductases, C-terminal domain"/>
    <property type="match status" value="1"/>
</dbReference>
<organism evidence="3">
    <name type="scientific">marine metagenome</name>
    <dbReference type="NCBI Taxonomy" id="408172"/>
    <lineage>
        <taxon>unclassified sequences</taxon>
        <taxon>metagenomes</taxon>
        <taxon>ecological metagenomes</taxon>
    </lineage>
</organism>
<dbReference type="Gene3D" id="3.30.9.10">
    <property type="entry name" value="D-Amino Acid Oxidase, subunit A, domain 2"/>
    <property type="match status" value="1"/>
</dbReference>
<dbReference type="PANTHER" id="PTHR13847">
    <property type="entry name" value="SARCOSINE DEHYDROGENASE-RELATED"/>
    <property type="match status" value="1"/>
</dbReference>
<accession>A0A381PZT5</accession>
<dbReference type="InterPro" id="IPR036188">
    <property type="entry name" value="FAD/NAD-bd_sf"/>
</dbReference>
<dbReference type="AlphaFoldDB" id="A0A381PZT5"/>
<keyword evidence="1" id="KW-0560">Oxidoreductase</keyword>
<dbReference type="InterPro" id="IPR006076">
    <property type="entry name" value="FAD-dep_OxRdtase"/>
</dbReference>
<dbReference type="Gene3D" id="3.50.50.60">
    <property type="entry name" value="FAD/NAD(P)-binding domain"/>
    <property type="match status" value="2"/>
</dbReference>
<proteinExistence type="predicted"/>
<sequence>VVGGGVIGVCCAYFLAKQSAEVILVERGEIGGAASFGNAGSIAPGHPPLNKPGRIRRSLLDLLNPKSPLYIPVRWDPGLFRWLWTFRTFCTDHHLAASMEALAPLGHASLDLFDGLVASENLACNYERSGYYEICRTKEGLVEAAHDASMMRQYGYHPREMSGDELREIEPAILESVVGGVFFPEAATCDPHRFVLELADRSVRRGVRIETGRGVSEVLSTGSAVKGVRLEDGKILDASAVVLATGSYSASLTKKFGLRLPVRAGKGYHRDLELEDASARLLDVACILAETSVFCTPIAGFTRLAGTLEFSGVNHEMRPRRLEQLTLAAEDYLHGVQGAVIRSEWCGLRPCTPDGIPYVGPVPGQSGLFVATGHAMLGLTLGPVTGKLIEGYVSEGRTSLPAGALGLERL</sequence>
<dbReference type="GO" id="GO:0016491">
    <property type="term" value="F:oxidoreductase activity"/>
    <property type="evidence" value="ECO:0007669"/>
    <property type="project" value="UniProtKB-KW"/>
</dbReference>
<reference evidence="3" key="1">
    <citation type="submission" date="2018-05" db="EMBL/GenBank/DDBJ databases">
        <authorList>
            <person name="Lanie J.A."/>
            <person name="Ng W.-L."/>
            <person name="Kazmierczak K.M."/>
            <person name="Andrzejewski T.M."/>
            <person name="Davidsen T.M."/>
            <person name="Wayne K.J."/>
            <person name="Tettelin H."/>
            <person name="Glass J.I."/>
            <person name="Rusch D."/>
            <person name="Podicherti R."/>
            <person name="Tsui H.-C.T."/>
            <person name="Winkler M.E."/>
        </authorList>
    </citation>
    <scope>NUCLEOTIDE SEQUENCE</scope>
</reference>
<feature type="domain" description="FAD dependent oxidoreductase" evidence="2">
    <location>
        <begin position="1"/>
        <end position="389"/>
    </location>
</feature>
<evidence type="ECO:0000256" key="1">
    <source>
        <dbReference type="ARBA" id="ARBA00023002"/>
    </source>
</evidence>
<dbReference type="GO" id="GO:0005737">
    <property type="term" value="C:cytoplasm"/>
    <property type="evidence" value="ECO:0007669"/>
    <property type="project" value="TreeGrafter"/>
</dbReference>
<name>A0A381PZT5_9ZZZZ</name>
<gene>
    <name evidence="3" type="ORF">METZ01_LOCUS23757</name>
</gene>
<dbReference type="Pfam" id="PF01266">
    <property type="entry name" value="DAO"/>
    <property type="match status" value="1"/>
</dbReference>
<dbReference type="EMBL" id="UINC01001105">
    <property type="protein sequence ID" value="SUZ70903.1"/>
    <property type="molecule type" value="Genomic_DNA"/>
</dbReference>
<dbReference type="SUPFAM" id="SSF51905">
    <property type="entry name" value="FAD/NAD(P)-binding domain"/>
    <property type="match status" value="1"/>
</dbReference>
<evidence type="ECO:0000259" key="2">
    <source>
        <dbReference type="Pfam" id="PF01266"/>
    </source>
</evidence>
<feature type="non-terminal residue" evidence="3">
    <location>
        <position position="1"/>
    </location>
</feature>
<protein>
    <recommendedName>
        <fullName evidence="2">FAD dependent oxidoreductase domain-containing protein</fullName>
    </recommendedName>
</protein>